<proteinExistence type="predicted"/>
<feature type="region of interest" description="Disordered" evidence="1">
    <location>
        <begin position="144"/>
        <end position="165"/>
    </location>
</feature>
<dbReference type="RefSeq" id="WP_381185816.1">
    <property type="nucleotide sequence ID" value="NZ_JBHSFK010000055.1"/>
</dbReference>
<dbReference type="EMBL" id="JBHSFK010000055">
    <property type="protein sequence ID" value="MFC4507403.1"/>
    <property type="molecule type" value="Genomic_DNA"/>
</dbReference>
<organism evidence="2 3">
    <name type="scientific">Streptomyces vulcanius</name>
    <dbReference type="NCBI Taxonomy" id="1441876"/>
    <lineage>
        <taxon>Bacteria</taxon>
        <taxon>Bacillati</taxon>
        <taxon>Actinomycetota</taxon>
        <taxon>Actinomycetes</taxon>
        <taxon>Kitasatosporales</taxon>
        <taxon>Streptomycetaceae</taxon>
        <taxon>Streptomyces</taxon>
    </lineage>
</organism>
<sequence>MNTHQLELPALNSSDPLGFLAALGILELVDAALDQAVRLSWRGLAAPAVLHTEQPLSLNQLAELLAGFLPTEPAKEPLPAAPGILGLPRDTNLGAPNDALRMPVEQAHRLLRDFAAAERLADDPRARWFAALVNQFCVAPAKKAKDQQQKQQGVTAAPSPVPTQGPTWYTESTPLFAASGQMTLANNWVKAAEQCRRDGAHVGAALTGWIRVPDYTGANLDYRSTGDAATTGDGKPSQQGVPGATWLALHAFAVFRLTGDAMTSATTAWDSSGPLPALIWPVWTSPLSRTAVSALLEHPLVRADDLARLDESLTNLGLVGICSAHRTKLSNSYGPFEPGQVVWP</sequence>
<name>A0ABV9BAT7_9ACTN</name>
<gene>
    <name evidence="2" type="ORF">ACFPIH_49725</name>
</gene>
<protein>
    <submittedName>
        <fullName evidence="2">Uncharacterized protein</fullName>
    </submittedName>
</protein>
<keyword evidence="3" id="KW-1185">Reference proteome</keyword>
<evidence type="ECO:0000313" key="2">
    <source>
        <dbReference type="EMBL" id="MFC4507403.1"/>
    </source>
</evidence>
<dbReference type="Proteomes" id="UP001595839">
    <property type="component" value="Unassembled WGS sequence"/>
</dbReference>
<accession>A0ABV9BAT7</accession>
<evidence type="ECO:0000313" key="3">
    <source>
        <dbReference type="Proteomes" id="UP001595839"/>
    </source>
</evidence>
<reference evidence="3" key="1">
    <citation type="journal article" date="2019" name="Int. J. Syst. Evol. Microbiol.">
        <title>The Global Catalogue of Microorganisms (GCM) 10K type strain sequencing project: providing services to taxonomists for standard genome sequencing and annotation.</title>
        <authorList>
            <consortium name="The Broad Institute Genomics Platform"/>
            <consortium name="The Broad Institute Genome Sequencing Center for Infectious Disease"/>
            <person name="Wu L."/>
            <person name="Ma J."/>
        </authorList>
    </citation>
    <scope>NUCLEOTIDE SEQUENCE [LARGE SCALE GENOMIC DNA]</scope>
    <source>
        <strain evidence="3">CGMCC 4.7177</strain>
    </source>
</reference>
<evidence type="ECO:0000256" key="1">
    <source>
        <dbReference type="SAM" id="MobiDB-lite"/>
    </source>
</evidence>
<comment type="caution">
    <text evidence="2">The sequence shown here is derived from an EMBL/GenBank/DDBJ whole genome shotgun (WGS) entry which is preliminary data.</text>
</comment>